<comment type="caution">
    <text evidence="1">The sequence shown here is derived from an EMBL/GenBank/DDBJ whole genome shotgun (WGS) entry which is preliminary data.</text>
</comment>
<name>A0A106QBG5_9BURK</name>
<reference evidence="1 2" key="1">
    <citation type="submission" date="2015-11" db="EMBL/GenBank/DDBJ databases">
        <title>Expanding the genomic diversity of Burkholderia species for the development of highly accurate diagnostics.</title>
        <authorList>
            <person name="Sahl J."/>
            <person name="Keim P."/>
            <person name="Wagner D."/>
        </authorList>
    </citation>
    <scope>NUCLEOTIDE SEQUENCE [LARGE SCALE GENOMIC DNA]</scope>
    <source>
        <strain evidence="1 2">MSMB2087WGS</strain>
    </source>
</reference>
<dbReference type="RefSeq" id="WP_060192222.1">
    <property type="nucleotide sequence ID" value="NZ_LPHD01000049.1"/>
</dbReference>
<dbReference type="AlphaFoldDB" id="A0A106QBG5"/>
<sequence>MKANFALWTACQRLYNVTPVVVEDLREMLGEVRFLANLRNDDGTEVEDLYDDSDILAIGNEDEEGFIRLVAVEDFFFNERCIVVARAAASYLEDNAKALEVIVFVSATDATRQQAVQLVREASLEGAFENRWARRLEASAREEETRKQLALRAEEEARARAVERIERPYSPAKSQQGRSLLDRWFGKN</sequence>
<accession>A0A106QBG5</accession>
<proteinExistence type="predicted"/>
<gene>
    <name evidence="1" type="ORF">WL29_21375</name>
</gene>
<organism evidence="1 2">
    <name type="scientific">Burkholderia ubonensis</name>
    <dbReference type="NCBI Taxonomy" id="101571"/>
    <lineage>
        <taxon>Bacteria</taxon>
        <taxon>Pseudomonadati</taxon>
        <taxon>Pseudomonadota</taxon>
        <taxon>Betaproteobacteria</taxon>
        <taxon>Burkholderiales</taxon>
        <taxon>Burkholderiaceae</taxon>
        <taxon>Burkholderia</taxon>
        <taxon>Burkholderia cepacia complex</taxon>
    </lineage>
</organism>
<dbReference type="EMBL" id="LPHD01000049">
    <property type="protein sequence ID" value="KWA83920.1"/>
    <property type="molecule type" value="Genomic_DNA"/>
</dbReference>
<dbReference type="Proteomes" id="UP000060630">
    <property type="component" value="Unassembled WGS sequence"/>
</dbReference>
<evidence type="ECO:0000313" key="1">
    <source>
        <dbReference type="EMBL" id="KWA83920.1"/>
    </source>
</evidence>
<protein>
    <submittedName>
        <fullName evidence="1">Uncharacterized protein</fullName>
    </submittedName>
</protein>
<evidence type="ECO:0000313" key="2">
    <source>
        <dbReference type="Proteomes" id="UP000060630"/>
    </source>
</evidence>